<name>A0A077M9G9_9MICO</name>
<dbReference type="RefSeq" id="WP_048547903.1">
    <property type="nucleotide sequence ID" value="NZ_HF571038.1"/>
</dbReference>
<feature type="compositionally biased region" description="Gly residues" evidence="1">
    <location>
        <begin position="279"/>
        <end position="291"/>
    </location>
</feature>
<dbReference type="Proteomes" id="UP000035720">
    <property type="component" value="Unassembled WGS sequence"/>
</dbReference>
<feature type="region of interest" description="Disordered" evidence="1">
    <location>
        <begin position="1"/>
        <end position="22"/>
    </location>
</feature>
<dbReference type="AlphaFoldDB" id="A0A077M9G9"/>
<proteinExistence type="predicted"/>
<evidence type="ECO:0000256" key="1">
    <source>
        <dbReference type="SAM" id="MobiDB-lite"/>
    </source>
</evidence>
<sequence>MTAGHGDEAGARDWPQVPGYRVDRAGDRDDAGAWFTARSVVTHDEVRIRHVTQPTARTICDVGAANRLAPVPIEIVDLGEAGVAAVYPIAEVVTLTDVLAGVGLLTAGQTATVCLGVADALRGGCGHGAIGLTTILLDRSGCLWVGDTGVARLRGVRATARDDASALARVALIALSGRPPEASLLDGALDGADDAPLRTLLAKYAAQPPDDLTLERLVRDVSALVLPEPLAPPADLFPTPVIDLAARLRAMATDPSYAEAPAPRSPSRLARGRASRAGRVGGRSGSGGSGSGAPRRLPRTPDASPTRPAAGRPVLGRSAAGRPASGRSAKSPRTGTTGAKAVSFRTLALGASAIAALIAAAALTFGGDQPSPSVANAPGASSSSGPPSAAGAATPTPGTSAQGGSTQVGSGSTGSATTGGSPSPSATDSGPASPARKSAPDSSPASSARPSAAVVAASRDPLSPANRATALAQDLADLRTRAWADLDDDIAGRLNVAGSPAARADAAALAAARRAGVTYVGLRFTVASASARDVATTADEGTTSVALDVRMAVSAYDIEDGEGARTHRPKAQQRLRLIVQWSGQRWQIATVEDL</sequence>
<dbReference type="STRING" id="1193518.BN13_1010004"/>
<feature type="compositionally biased region" description="Low complexity" evidence="1">
    <location>
        <begin position="260"/>
        <end position="269"/>
    </location>
</feature>
<feature type="compositionally biased region" description="Low complexity" evidence="1">
    <location>
        <begin position="370"/>
        <end position="461"/>
    </location>
</feature>
<feature type="region of interest" description="Disordered" evidence="1">
    <location>
        <begin position="369"/>
        <end position="462"/>
    </location>
</feature>
<accession>A0A077M9G9</accession>
<feature type="compositionally biased region" description="Basic and acidic residues" evidence="1">
    <location>
        <begin position="1"/>
        <end position="11"/>
    </location>
</feature>
<feature type="region of interest" description="Disordered" evidence="1">
    <location>
        <begin position="255"/>
        <end position="338"/>
    </location>
</feature>
<keyword evidence="3" id="KW-1185">Reference proteome</keyword>
<evidence type="ECO:0008006" key="4">
    <source>
        <dbReference type="Google" id="ProtNLM"/>
    </source>
</evidence>
<dbReference type="OrthoDB" id="3778994at2"/>
<gene>
    <name evidence="2" type="ORF">BN13_1010004</name>
</gene>
<organism evidence="2 3">
    <name type="scientific">Nostocoides jenkinsii Ben 74</name>
    <dbReference type="NCBI Taxonomy" id="1193518"/>
    <lineage>
        <taxon>Bacteria</taxon>
        <taxon>Bacillati</taxon>
        <taxon>Actinomycetota</taxon>
        <taxon>Actinomycetes</taxon>
        <taxon>Micrococcales</taxon>
        <taxon>Intrasporangiaceae</taxon>
        <taxon>Nostocoides</taxon>
    </lineage>
</organism>
<feature type="compositionally biased region" description="Low complexity" evidence="1">
    <location>
        <begin position="316"/>
        <end position="329"/>
    </location>
</feature>
<reference evidence="2 3" key="1">
    <citation type="journal article" date="2013" name="ISME J.">
        <title>A metabolic model for members of the genus Tetrasphaera involved in enhanced biological phosphorus removal.</title>
        <authorList>
            <person name="Kristiansen R."/>
            <person name="Nguyen H.T.T."/>
            <person name="Saunders A.M."/>
            <person name="Nielsen J.L."/>
            <person name="Wimmer R."/>
            <person name="Le V.Q."/>
            <person name="McIlroy S.J."/>
            <person name="Petrovski S."/>
            <person name="Seviour R.J."/>
            <person name="Calteau A."/>
            <person name="Nielsen K.L."/>
            <person name="Nielsen P.H."/>
        </authorList>
    </citation>
    <scope>NUCLEOTIDE SEQUENCE [LARGE SCALE GENOMIC DNA]</scope>
    <source>
        <strain evidence="2 3">Ben 74</strain>
    </source>
</reference>
<protein>
    <recommendedName>
        <fullName evidence="4">Protein kinase domain-containing protein</fullName>
    </recommendedName>
</protein>
<comment type="caution">
    <text evidence="2">The sequence shown here is derived from an EMBL/GenBank/DDBJ whole genome shotgun (WGS) entry which is preliminary data.</text>
</comment>
<evidence type="ECO:0000313" key="2">
    <source>
        <dbReference type="EMBL" id="CCI51427.1"/>
    </source>
</evidence>
<evidence type="ECO:0000313" key="3">
    <source>
        <dbReference type="Proteomes" id="UP000035720"/>
    </source>
</evidence>
<dbReference type="EMBL" id="CAJC01000004">
    <property type="protein sequence ID" value="CCI51427.1"/>
    <property type="molecule type" value="Genomic_DNA"/>
</dbReference>